<feature type="compositionally biased region" description="Basic residues" evidence="3">
    <location>
        <begin position="76"/>
        <end position="94"/>
    </location>
</feature>
<dbReference type="PANTHER" id="PTHR10281">
    <property type="entry name" value="MEMBRANE-ASSOCIATED PROGESTERONE RECEPTOR COMPONENT-RELATED"/>
    <property type="match status" value="1"/>
</dbReference>
<dbReference type="Gene3D" id="3.10.120.10">
    <property type="entry name" value="Cytochrome b5-like heme/steroid binding domain"/>
    <property type="match status" value="1"/>
</dbReference>
<evidence type="ECO:0000256" key="1">
    <source>
        <dbReference type="ARBA" id="ARBA00022665"/>
    </source>
</evidence>
<organism evidence="4 5">
    <name type="scientific">Castilleja foliolosa</name>
    <dbReference type="NCBI Taxonomy" id="1961234"/>
    <lineage>
        <taxon>Eukaryota</taxon>
        <taxon>Viridiplantae</taxon>
        <taxon>Streptophyta</taxon>
        <taxon>Embryophyta</taxon>
        <taxon>Tracheophyta</taxon>
        <taxon>Spermatophyta</taxon>
        <taxon>Magnoliopsida</taxon>
        <taxon>eudicotyledons</taxon>
        <taxon>Gunneridae</taxon>
        <taxon>Pentapetalae</taxon>
        <taxon>asterids</taxon>
        <taxon>lamiids</taxon>
        <taxon>Lamiales</taxon>
        <taxon>Orobanchaceae</taxon>
        <taxon>Pedicularideae</taxon>
        <taxon>Castillejinae</taxon>
        <taxon>Castilleja</taxon>
    </lineage>
</organism>
<dbReference type="GO" id="GO:0005496">
    <property type="term" value="F:steroid binding"/>
    <property type="evidence" value="ECO:0007669"/>
    <property type="project" value="UniProtKB-KW"/>
</dbReference>
<dbReference type="InterPro" id="IPR050577">
    <property type="entry name" value="MAPR/NEUFC/NENF-like"/>
</dbReference>
<reference evidence="5" key="1">
    <citation type="journal article" date="2024" name="IScience">
        <title>Strigolactones Initiate the Formation of Haustorium-like Structures in Castilleja.</title>
        <authorList>
            <person name="Buerger M."/>
            <person name="Peterson D."/>
            <person name="Chory J."/>
        </authorList>
    </citation>
    <scope>NUCLEOTIDE SEQUENCE [LARGE SCALE GENOMIC DNA]</scope>
</reference>
<dbReference type="AlphaFoldDB" id="A0ABD3C017"/>
<proteinExistence type="predicted"/>
<dbReference type="Proteomes" id="UP001632038">
    <property type="component" value="Unassembled WGS sequence"/>
</dbReference>
<dbReference type="EMBL" id="JAVIJP010000055">
    <property type="protein sequence ID" value="KAL3622902.1"/>
    <property type="molecule type" value="Genomic_DNA"/>
</dbReference>
<name>A0ABD3C017_9LAMI</name>
<keyword evidence="5" id="KW-1185">Reference proteome</keyword>
<gene>
    <name evidence="4" type="ORF">CASFOL_033202</name>
</gene>
<comment type="caution">
    <text evidence="4">The sequence shown here is derived from an EMBL/GenBank/DDBJ whole genome shotgun (WGS) entry which is preliminary data.</text>
</comment>
<dbReference type="PANTHER" id="PTHR10281:SF45">
    <property type="entry name" value="MEMBRANE STEROID-BINDING PROTEIN 2"/>
    <property type="match status" value="1"/>
</dbReference>
<evidence type="ECO:0000256" key="3">
    <source>
        <dbReference type="SAM" id="MobiDB-lite"/>
    </source>
</evidence>
<keyword evidence="1" id="KW-0754">Steroid-binding</keyword>
<accession>A0ABD3C017</accession>
<sequence length="94" mass="10910">MRLIPVIYSQLMFYGPGGPYTLFARKDVRRALAKMSFEDNDLTGDLTGLGVFELDALQQVHGQIRQSQNRQVNNARNRRSKRRTISRSFTKRCF</sequence>
<feature type="compositionally biased region" description="Low complexity" evidence="3">
    <location>
        <begin position="65"/>
        <end position="75"/>
    </location>
</feature>
<keyword evidence="2" id="KW-0446">Lipid-binding</keyword>
<evidence type="ECO:0000313" key="4">
    <source>
        <dbReference type="EMBL" id="KAL3622902.1"/>
    </source>
</evidence>
<evidence type="ECO:0000256" key="2">
    <source>
        <dbReference type="ARBA" id="ARBA00023121"/>
    </source>
</evidence>
<evidence type="ECO:0000313" key="5">
    <source>
        <dbReference type="Proteomes" id="UP001632038"/>
    </source>
</evidence>
<feature type="region of interest" description="Disordered" evidence="3">
    <location>
        <begin position="63"/>
        <end position="94"/>
    </location>
</feature>
<dbReference type="InterPro" id="IPR036400">
    <property type="entry name" value="Cyt_B5-like_heme/steroid_sf"/>
</dbReference>
<protein>
    <submittedName>
        <fullName evidence="4">Uncharacterized protein</fullName>
    </submittedName>
</protein>